<feature type="binding site" evidence="3">
    <location>
        <position position="128"/>
    </location>
    <ligand>
        <name>a divalent metal cation</name>
        <dbReference type="ChEBI" id="CHEBI:60240"/>
        <label>2</label>
    </ligand>
</feature>
<dbReference type="FunFam" id="3.20.20.140:FF:000005">
    <property type="entry name" value="TatD family hydrolase"/>
    <property type="match status" value="1"/>
</dbReference>
<dbReference type="PANTHER" id="PTHR46124:SF2">
    <property type="entry name" value="D-AMINOACYL-TRNA DEACYLASE"/>
    <property type="match status" value="1"/>
</dbReference>
<dbReference type="GO" id="GO:0004536">
    <property type="term" value="F:DNA nuclease activity"/>
    <property type="evidence" value="ECO:0007669"/>
    <property type="project" value="InterPro"/>
</dbReference>
<dbReference type="RefSeq" id="WP_087169037.1">
    <property type="nucleotide sequence ID" value="NZ_BSBO01000015.1"/>
</dbReference>
<keyword evidence="7" id="KW-1185">Reference proteome</keyword>
<dbReference type="GO" id="GO:0046872">
    <property type="term" value="F:metal ion binding"/>
    <property type="evidence" value="ECO:0007669"/>
    <property type="project" value="UniProtKB-KW"/>
</dbReference>
<dbReference type="Proteomes" id="UP001145094">
    <property type="component" value="Unassembled WGS sequence"/>
</dbReference>
<keyword evidence="2" id="KW-0378">Hydrolase</keyword>
<dbReference type="GO" id="GO:0005829">
    <property type="term" value="C:cytosol"/>
    <property type="evidence" value="ECO:0007669"/>
    <property type="project" value="TreeGrafter"/>
</dbReference>
<evidence type="ECO:0000313" key="5">
    <source>
        <dbReference type="EMBL" id="GLG90028.1"/>
    </source>
</evidence>
<dbReference type="InterPro" id="IPR015991">
    <property type="entry name" value="TatD/YcfH-like"/>
</dbReference>
<reference evidence="5" key="4">
    <citation type="submission" date="2022-11" db="EMBL/GenBank/DDBJ databases">
        <title>Draft genome sequence of Sellimonas catena strain 18CBH55.</title>
        <authorList>
            <person name="Hisatomi A."/>
            <person name="Ohkuma M."/>
            <person name="Sakamoto M."/>
        </authorList>
    </citation>
    <scope>NUCLEOTIDE SEQUENCE</scope>
    <source>
        <strain evidence="5">18CBH55</strain>
    </source>
</reference>
<evidence type="ECO:0000256" key="1">
    <source>
        <dbReference type="ARBA" id="ARBA00022723"/>
    </source>
</evidence>
<feature type="binding site" evidence="3">
    <location>
        <position position="8"/>
    </location>
    <ligand>
        <name>a divalent metal cation</name>
        <dbReference type="ChEBI" id="CHEBI:60240"/>
        <label>1</label>
    </ligand>
</feature>
<sequence length="253" mass="28633">MIFDTHAHYGDEQFDEDRDELLAGMADAGVGTIVEIGASMQSSRDAVRLAEKYPFVYAAAGVHPDHVGELNEEAMEELRQMCRKEKVVAVGEIGLDYHWDTEPREVQKHWFIRQLNLARETGLPVNIHSRDAAEDTMEIMKEHAKGLGGIIHCFSYSREMAKEYVKMGFSIGVGGVVTFKNGRKLKEIVKEIPLEKLVLETDCPYLAPEPNRGRRNDSRNIHFVAQQIAEIKGIDKETVIKQTENNAKLIYFS</sequence>
<dbReference type="PANTHER" id="PTHR46124">
    <property type="entry name" value="D-AMINOACYL-TRNA DEACYLASE"/>
    <property type="match status" value="1"/>
</dbReference>
<organism evidence="5 6">
    <name type="scientific">Sellimonas catena</name>
    <dbReference type="NCBI Taxonomy" id="2994035"/>
    <lineage>
        <taxon>Bacteria</taxon>
        <taxon>Bacillati</taxon>
        <taxon>Bacillota</taxon>
        <taxon>Clostridia</taxon>
        <taxon>Lachnospirales</taxon>
        <taxon>Lachnospiraceae</taxon>
        <taxon>Sellimonas</taxon>
    </lineage>
</organism>
<keyword evidence="1 3" id="KW-0479">Metal-binding</keyword>
<dbReference type="Gene3D" id="3.20.20.140">
    <property type="entry name" value="Metal-dependent hydrolases"/>
    <property type="match status" value="1"/>
</dbReference>
<evidence type="ECO:0000313" key="4">
    <source>
        <dbReference type="EMBL" id="GLG04530.1"/>
    </source>
</evidence>
<reference evidence="5 7" key="5">
    <citation type="journal article" date="2023" name="Int. J. Syst. Evol. Microbiol.">
        <title>Sellimonas catena sp. nov., isolated from human faeces.</title>
        <authorList>
            <person name="Hisatomi A."/>
            <person name="Ohkuma M."/>
            <person name="Sakamoto M."/>
        </authorList>
    </citation>
    <scope>NUCLEOTIDE SEQUENCE</scope>
    <source>
        <strain evidence="4 7">12EGH17</strain>
        <strain evidence="5">18CBH55</strain>
    </source>
</reference>
<dbReference type="Pfam" id="PF01026">
    <property type="entry name" value="TatD_DNase"/>
    <property type="match status" value="1"/>
</dbReference>
<evidence type="ECO:0000256" key="2">
    <source>
        <dbReference type="ARBA" id="ARBA00022801"/>
    </source>
</evidence>
<dbReference type="SUPFAM" id="SSF51556">
    <property type="entry name" value="Metallo-dependent hydrolases"/>
    <property type="match status" value="1"/>
</dbReference>
<evidence type="ECO:0000313" key="7">
    <source>
        <dbReference type="Proteomes" id="UP001145145"/>
    </source>
</evidence>
<accession>A0A9W6CHF8</accession>
<reference evidence="4" key="1">
    <citation type="submission" date="2022-11" db="EMBL/GenBank/DDBJ databases">
        <title>Draft genome sequence of Sellimonas catena strain 12EGH17.</title>
        <authorList>
            <person name="Atsushi H."/>
            <person name="Moriya O."/>
            <person name="Mitsuo S."/>
        </authorList>
    </citation>
    <scope>NUCLEOTIDE SEQUENCE</scope>
    <source>
        <strain evidence="4">12EGH17</strain>
    </source>
</reference>
<dbReference type="AlphaFoldDB" id="A0A9W6CHF8"/>
<dbReference type="InterPro" id="IPR018228">
    <property type="entry name" value="DNase_TatD-rel_CS"/>
</dbReference>
<feature type="binding site" evidence="3">
    <location>
        <position position="202"/>
    </location>
    <ligand>
        <name>a divalent metal cation</name>
        <dbReference type="ChEBI" id="CHEBI:60240"/>
        <label>1</label>
    </ligand>
</feature>
<comment type="caution">
    <text evidence="5">The sequence shown here is derived from an EMBL/GenBank/DDBJ whole genome shotgun (WGS) entry which is preliminary data.</text>
</comment>
<dbReference type="GO" id="GO:0016788">
    <property type="term" value="F:hydrolase activity, acting on ester bonds"/>
    <property type="evidence" value="ECO:0007669"/>
    <property type="project" value="InterPro"/>
</dbReference>
<dbReference type="Proteomes" id="UP001145145">
    <property type="component" value="Unassembled WGS sequence"/>
</dbReference>
<dbReference type="EMBL" id="BSBO01000015">
    <property type="protein sequence ID" value="GLG04530.1"/>
    <property type="molecule type" value="Genomic_DNA"/>
</dbReference>
<reference evidence="4" key="2">
    <citation type="submission" date="2022-11" db="EMBL/GenBank/DDBJ databases">
        <title>Draft genome sequence of Sellimonas catena strain 12EGH17.</title>
        <authorList>
            <person name="Hisatomi A."/>
            <person name="Ohkuma M."/>
            <person name="Sakamoto M."/>
        </authorList>
    </citation>
    <scope>NUCLEOTIDE SEQUENCE</scope>
    <source>
        <strain evidence="4">12EGH17</strain>
    </source>
</reference>
<dbReference type="InterPro" id="IPR032466">
    <property type="entry name" value="Metal_Hydrolase"/>
</dbReference>
<dbReference type="PIRSF" id="PIRSF005902">
    <property type="entry name" value="DNase_TatD"/>
    <property type="match status" value="1"/>
</dbReference>
<feature type="binding site" evidence="3">
    <location>
        <position position="6"/>
    </location>
    <ligand>
        <name>a divalent metal cation</name>
        <dbReference type="ChEBI" id="CHEBI:60240"/>
        <label>1</label>
    </ligand>
</feature>
<dbReference type="InterPro" id="IPR001130">
    <property type="entry name" value="TatD-like"/>
</dbReference>
<proteinExistence type="predicted"/>
<dbReference type="PROSITE" id="PS01090">
    <property type="entry name" value="TATD_2"/>
    <property type="match status" value="1"/>
</dbReference>
<evidence type="ECO:0000313" key="6">
    <source>
        <dbReference type="Proteomes" id="UP001145094"/>
    </source>
</evidence>
<protein>
    <submittedName>
        <fullName evidence="5">Deoxyribonuclease</fullName>
    </submittedName>
</protein>
<dbReference type="CDD" id="cd01310">
    <property type="entry name" value="TatD_DNAse"/>
    <property type="match status" value="1"/>
</dbReference>
<dbReference type="NCBIfam" id="TIGR00010">
    <property type="entry name" value="YchF/TatD family DNA exonuclease"/>
    <property type="match status" value="1"/>
</dbReference>
<feature type="binding site" evidence="3">
    <location>
        <position position="152"/>
    </location>
    <ligand>
        <name>a divalent metal cation</name>
        <dbReference type="ChEBI" id="CHEBI:60240"/>
        <label>2</label>
    </ligand>
</feature>
<reference evidence="5" key="3">
    <citation type="submission" date="2022-11" db="EMBL/GenBank/DDBJ databases">
        <title>Draft genome sequence of Sellimonas catena strain 18CBH55.</title>
        <authorList>
            <person name="Atsushi H."/>
            <person name="Moriya O."/>
            <person name="Mitsuo S."/>
        </authorList>
    </citation>
    <scope>NUCLEOTIDE SEQUENCE</scope>
    <source>
        <strain evidence="5">18CBH55</strain>
    </source>
</reference>
<evidence type="ECO:0000256" key="3">
    <source>
        <dbReference type="PIRSR" id="PIRSR005902-1"/>
    </source>
</evidence>
<name>A0A9W6CHF8_9FIRM</name>
<dbReference type="EMBL" id="BSCH01000008">
    <property type="protein sequence ID" value="GLG90028.1"/>
    <property type="molecule type" value="Genomic_DNA"/>
</dbReference>
<feature type="binding site" evidence="3">
    <location>
        <position position="92"/>
    </location>
    <ligand>
        <name>a divalent metal cation</name>
        <dbReference type="ChEBI" id="CHEBI:60240"/>
        <label>1</label>
    </ligand>
</feature>
<gene>
    <name evidence="4" type="ORF">Selli1_17040</name>
    <name evidence="5" type="ORF">Selli2_14550</name>
</gene>